<sequence length="41" mass="4738">HEVDVEGIAATVEWYRQNEAWWRPLLGRSPVVEGATDWGTR</sequence>
<gene>
    <name evidence="1" type="ORF">AVDCRST_MAG54-1688</name>
</gene>
<organism evidence="1">
    <name type="scientific">uncultured Actinomycetospora sp</name>
    <dbReference type="NCBI Taxonomy" id="1135996"/>
    <lineage>
        <taxon>Bacteria</taxon>
        <taxon>Bacillati</taxon>
        <taxon>Actinomycetota</taxon>
        <taxon>Actinomycetes</taxon>
        <taxon>Pseudonocardiales</taxon>
        <taxon>Pseudonocardiaceae</taxon>
        <taxon>Actinomycetospora</taxon>
        <taxon>environmental samples</taxon>
    </lineage>
</organism>
<name>A0A6J4I7E2_9PSEU</name>
<reference evidence="1" key="1">
    <citation type="submission" date="2020-02" db="EMBL/GenBank/DDBJ databases">
        <authorList>
            <person name="Meier V. D."/>
        </authorList>
    </citation>
    <scope>NUCLEOTIDE SEQUENCE</scope>
    <source>
        <strain evidence="1">AVDCRST_MAG54</strain>
    </source>
</reference>
<evidence type="ECO:0000313" key="1">
    <source>
        <dbReference type="EMBL" id="CAA9244702.1"/>
    </source>
</evidence>
<proteinExistence type="predicted"/>
<accession>A0A6J4I7E2</accession>
<protein>
    <submittedName>
        <fullName evidence="1">dTDP-glucose 4,6-dehydratase</fullName>
        <ecNumber evidence="1">4.2.1.46</ecNumber>
    </submittedName>
</protein>
<keyword evidence="1" id="KW-0456">Lyase</keyword>
<dbReference type="GO" id="GO:0008460">
    <property type="term" value="F:dTDP-glucose 4,6-dehydratase activity"/>
    <property type="evidence" value="ECO:0007669"/>
    <property type="project" value="UniProtKB-EC"/>
</dbReference>
<dbReference type="AlphaFoldDB" id="A0A6J4I7E2"/>
<dbReference type="Gene3D" id="3.90.25.10">
    <property type="entry name" value="UDP-galactose 4-epimerase, domain 1"/>
    <property type="match status" value="1"/>
</dbReference>
<dbReference type="EMBL" id="CADCTH010000229">
    <property type="protein sequence ID" value="CAA9244702.1"/>
    <property type="molecule type" value="Genomic_DNA"/>
</dbReference>
<dbReference type="EC" id="4.2.1.46" evidence="1"/>
<feature type="non-terminal residue" evidence="1">
    <location>
        <position position="1"/>
    </location>
</feature>